<proteinExistence type="inferred from homology"/>
<reference evidence="9 10" key="2">
    <citation type="submission" date="2018-08" db="EMBL/GenBank/DDBJ databases">
        <title>The draft genome of Acinetobacter sichuanensis strain WCHAc060041.</title>
        <authorList>
            <person name="Qin J."/>
            <person name="Feng Y."/>
            <person name="Zong Z."/>
        </authorList>
    </citation>
    <scope>NUCLEOTIDE SEQUENCE [LARGE SCALE GENOMIC DNA]</scope>
    <source>
        <strain evidence="9 10">WCHAc060041</strain>
    </source>
</reference>
<keyword evidence="4" id="KW-0233">DNA recombination</keyword>
<dbReference type="PROSITE" id="PS51900">
    <property type="entry name" value="CB"/>
    <property type="match status" value="1"/>
</dbReference>
<dbReference type="Proteomes" id="UP001595455">
    <property type="component" value="Unassembled WGS sequence"/>
</dbReference>
<protein>
    <submittedName>
        <fullName evidence="9">DUF4102 domain-containing protein</fullName>
    </submittedName>
    <submittedName>
        <fullName evidence="8">Tyrosine-type recombinase/integrase</fullName>
    </submittedName>
</protein>
<comment type="caution">
    <text evidence="9">The sequence shown here is derived from an EMBL/GenBank/DDBJ whole genome shotgun (WGS) entry which is preliminary data.</text>
</comment>
<evidence type="ECO:0000259" key="7">
    <source>
        <dbReference type="PROSITE" id="PS51900"/>
    </source>
</evidence>
<comment type="similarity">
    <text evidence="1">Belongs to the 'phage' integrase family.</text>
</comment>
<accession>A0A371YLE6</accession>
<reference evidence="11" key="3">
    <citation type="journal article" date="2019" name="Int. J. Syst. Evol. Microbiol.">
        <title>The Global Catalogue of Microorganisms (GCM) 10K type strain sequencing project: providing services to taxonomists for standard genome sequencing and annotation.</title>
        <authorList>
            <consortium name="The Broad Institute Genomics Platform"/>
            <consortium name="The Broad Institute Genome Sequencing Center for Infectious Disease"/>
            <person name="Wu L."/>
            <person name="Ma J."/>
        </authorList>
    </citation>
    <scope>NUCLEOTIDE SEQUENCE [LARGE SCALE GENOMIC DNA]</scope>
    <source>
        <strain evidence="11">KCTC 62575</strain>
    </source>
</reference>
<dbReference type="GO" id="GO:0015074">
    <property type="term" value="P:DNA integration"/>
    <property type="evidence" value="ECO:0007669"/>
    <property type="project" value="UniProtKB-KW"/>
</dbReference>
<dbReference type="EMBL" id="JBHRSF010000008">
    <property type="protein sequence ID" value="MFC2994712.1"/>
    <property type="molecule type" value="Genomic_DNA"/>
</dbReference>
<feature type="domain" description="Tyr recombinase" evidence="6">
    <location>
        <begin position="212"/>
        <end position="395"/>
    </location>
</feature>
<dbReference type="Gene3D" id="3.30.160.390">
    <property type="entry name" value="Integrase, DNA-binding domain"/>
    <property type="match status" value="1"/>
</dbReference>
<evidence type="ECO:0000313" key="9">
    <source>
        <dbReference type="EMBL" id="RFC82286.1"/>
    </source>
</evidence>
<sequence length="412" mass="47070">MAKLVVSLTDTKIKAEIAAHKKAPDKIKKLSDGSGLYLFLDKKGGTYWRFDYVRPITKKRATLSIGVYPEITLASARKYRDEYREMLAENKDPSIEKKQEEENAKNALSNTFEHVAREFMKTENLAPSTVSRNAFSYQHLFDALGKRPIHEISARELLTVCQIYEKQGKFEAARRMRSKASQVFKYAIVLGLCDRNVAADIQGILKTGQRKHHSAIVDPDALGQLLLKIDQYDNRGSIITCYVLRILPHVFVRPGELRTAKWSDIDLENAVWSYTPAKTENSTGTQLIVPLSKQVLDLFKELHVITGNSEYCFANHWGKTRILSDSTINKSLKSLGFKNGETTGHGFRATARTLLDEVLKFPIERIEQQLGHRVRDMHGRAYNRTKYLDERVIMMQAWSDYLDSLKEKALKQ</sequence>
<organism evidence="9 10">
    <name type="scientific">Acinetobacter sichuanensis</name>
    <dbReference type="NCBI Taxonomy" id="2136183"/>
    <lineage>
        <taxon>Bacteria</taxon>
        <taxon>Pseudomonadati</taxon>
        <taxon>Pseudomonadota</taxon>
        <taxon>Gammaproteobacteria</taxon>
        <taxon>Moraxellales</taxon>
        <taxon>Moraxellaceae</taxon>
        <taxon>Acinetobacter</taxon>
    </lineage>
</organism>
<reference evidence="8" key="4">
    <citation type="submission" date="2024-09" db="EMBL/GenBank/DDBJ databases">
        <authorList>
            <person name="Sun Q."/>
            <person name="Mori K."/>
        </authorList>
    </citation>
    <scope>NUCLEOTIDE SEQUENCE</scope>
    <source>
        <strain evidence="8">KCTC 62575</strain>
    </source>
</reference>
<evidence type="ECO:0000256" key="2">
    <source>
        <dbReference type="ARBA" id="ARBA00022908"/>
    </source>
</evidence>
<dbReference type="InterPro" id="IPR010998">
    <property type="entry name" value="Integrase_recombinase_N"/>
</dbReference>
<evidence type="ECO:0000313" key="8">
    <source>
        <dbReference type="EMBL" id="MFC2994712.1"/>
    </source>
</evidence>
<dbReference type="InterPro" id="IPR025166">
    <property type="entry name" value="Integrase_DNA_bind_dom"/>
</dbReference>
<keyword evidence="3 5" id="KW-0238">DNA-binding</keyword>
<evidence type="ECO:0000313" key="10">
    <source>
        <dbReference type="Proteomes" id="UP000240957"/>
    </source>
</evidence>
<evidence type="ECO:0000256" key="4">
    <source>
        <dbReference type="ARBA" id="ARBA00023172"/>
    </source>
</evidence>
<feature type="domain" description="Core-binding (CB)" evidence="7">
    <location>
        <begin position="110"/>
        <end position="188"/>
    </location>
</feature>
<dbReference type="AlphaFoldDB" id="A0A371YLE6"/>
<evidence type="ECO:0000256" key="3">
    <source>
        <dbReference type="ARBA" id="ARBA00023125"/>
    </source>
</evidence>
<dbReference type="InterPro" id="IPR013762">
    <property type="entry name" value="Integrase-like_cat_sf"/>
</dbReference>
<dbReference type="InterPro" id="IPR002104">
    <property type="entry name" value="Integrase_catalytic"/>
</dbReference>
<dbReference type="InterPro" id="IPR011010">
    <property type="entry name" value="DNA_brk_join_enz"/>
</dbReference>
<dbReference type="OrthoDB" id="9795573at2"/>
<dbReference type="GO" id="GO:0006310">
    <property type="term" value="P:DNA recombination"/>
    <property type="evidence" value="ECO:0007669"/>
    <property type="project" value="UniProtKB-KW"/>
</dbReference>
<dbReference type="Gene3D" id="1.10.150.130">
    <property type="match status" value="1"/>
</dbReference>
<dbReference type="CDD" id="cd00801">
    <property type="entry name" value="INT_P4_C"/>
    <property type="match status" value="1"/>
</dbReference>
<evidence type="ECO:0000313" key="11">
    <source>
        <dbReference type="Proteomes" id="UP001595455"/>
    </source>
</evidence>
<dbReference type="PROSITE" id="PS51898">
    <property type="entry name" value="TYR_RECOMBINASE"/>
    <property type="match status" value="1"/>
</dbReference>
<dbReference type="InterPro" id="IPR038488">
    <property type="entry name" value="Integrase_DNA-bd_sf"/>
</dbReference>
<keyword evidence="2" id="KW-0229">DNA integration</keyword>
<evidence type="ECO:0000256" key="5">
    <source>
        <dbReference type="PROSITE-ProRule" id="PRU01248"/>
    </source>
</evidence>
<dbReference type="SUPFAM" id="SSF56349">
    <property type="entry name" value="DNA breaking-rejoining enzymes"/>
    <property type="match status" value="1"/>
</dbReference>
<name>A0A371YLE6_9GAMM</name>
<dbReference type="InterPro" id="IPR050808">
    <property type="entry name" value="Phage_Integrase"/>
</dbReference>
<dbReference type="Pfam" id="PF00589">
    <property type="entry name" value="Phage_integrase"/>
    <property type="match status" value="1"/>
</dbReference>
<dbReference type="PANTHER" id="PTHR30629">
    <property type="entry name" value="PROPHAGE INTEGRASE"/>
    <property type="match status" value="1"/>
</dbReference>
<dbReference type="EMBL" id="PYIX02000037">
    <property type="protein sequence ID" value="RFC82286.1"/>
    <property type="molecule type" value="Genomic_DNA"/>
</dbReference>
<evidence type="ECO:0000259" key="6">
    <source>
        <dbReference type="PROSITE" id="PS51898"/>
    </source>
</evidence>
<dbReference type="PANTHER" id="PTHR30629:SF2">
    <property type="entry name" value="PROPHAGE INTEGRASE INTS-RELATED"/>
    <property type="match status" value="1"/>
</dbReference>
<keyword evidence="11" id="KW-1185">Reference proteome</keyword>
<reference evidence="8" key="1">
    <citation type="journal article" date="2014" name="Int. J. Syst. Evol. Microbiol.">
        <title>Complete genome of a new Firmicutes species belonging to the dominant human colonic microbiota ('Ruminococcus bicirculans') reveals two chromosomes and a selective capacity to utilize plant glucans.</title>
        <authorList>
            <consortium name="NISC Comparative Sequencing Program"/>
            <person name="Wegmann U."/>
            <person name="Louis P."/>
            <person name="Goesmann A."/>
            <person name="Henrissat B."/>
            <person name="Duncan S.H."/>
            <person name="Flint H.J."/>
        </authorList>
    </citation>
    <scope>NUCLEOTIDE SEQUENCE</scope>
    <source>
        <strain evidence="8">KCTC 62575</strain>
    </source>
</reference>
<dbReference type="Pfam" id="PF22022">
    <property type="entry name" value="Phage_int_M"/>
    <property type="match status" value="1"/>
</dbReference>
<dbReference type="Gene3D" id="1.10.443.10">
    <property type="entry name" value="Intergrase catalytic core"/>
    <property type="match status" value="1"/>
</dbReference>
<dbReference type="Pfam" id="PF13356">
    <property type="entry name" value="Arm-DNA-bind_3"/>
    <property type="match status" value="1"/>
</dbReference>
<dbReference type="InterPro" id="IPR053876">
    <property type="entry name" value="Phage_int_M"/>
</dbReference>
<dbReference type="InterPro" id="IPR044068">
    <property type="entry name" value="CB"/>
</dbReference>
<dbReference type="GO" id="GO:0003677">
    <property type="term" value="F:DNA binding"/>
    <property type="evidence" value="ECO:0007669"/>
    <property type="project" value="UniProtKB-UniRule"/>
</dbReference>
<dbReference type="Proteomes" id="UP000240957">
    <property type="component" value="Unassembled WGS sequence"/>
</dbReference>
<evidence type="ECO:0000256" key="1">
    <source>
        <dbReference type="ARBA" id="ARBA00008857"/>
    </source>
</evidence>
<dbReference type="RefSeq" id="WP_107009555.1">
    <property type="nucleotide sequence ID" value="NZ_JBHRSF010000008.1"/>
</dbReference>
<gene>
    <name evidence="8" type="ORF">ACFODO_05360</name>
    <name evidence="9" type="ORF">C9E89_017150</name>
</gene>